<evidence type="ECO:0000256" key="1">
    <source>
        <dbReference type="SAM" id="Phobius"/>
    </source>
</evidence>
<sequence length="120" mass="13525">MHRQSGGGITQWFLLIAVLVLVGTVAFRLIPIYAENWTVVSIVEDLVERPGARDKNIRQLRSELAKGFQVNSVDSLEPEVISLEEKEGVQTLRLQYETRTHLLGNLDAVVVVDRSYHLAQ</sequence>
<keyword evidence="1" id="KW-0812">Transmembrane</keyword>
<protein>
    <recommendedName>
        <fullName evidence="4">DUF4845 domain-containing protein</fullName>
    </recommendedName>
</protein>
<dbReference type="EMBL" id="FOUO01000009">
    <property type="protein sequence ID" value="SFM55051.1"/>
    <property type="molecule type" value="Genomic_DNA"/>
</dbReference>
<reference evidence="2 3" key="1">
    <citation type="submission" date="2016-10" db="EMBL/GenBank/DDBJ databases">
        <authorList>
            <person name="de Groot N.N."/>
        </authorList>
    </citation>
    <scope>NUCLEOTIDE SEQUENCE [LARGE SCALE GENOMIC DNA]</scope>
    <source>
        <strain evidence="2 3">DSM 4180</strain>
    </source>
</reference>
<dbReference type="Proteomes" id="UP000199556">
    <property type="component" value="Unassembled WGS sequence"/>
</dbReference>
<dbReference type="InterPro" id="IPR032314">
    <property type="entry name" value="DUF4845"/>
</dbReference>
<name>A0A1I4RS64_ECTMO</name>
<dbReference type="AlphaFoldDB" id="A0A1I4RS64"/>
<feature type="transmembrane region" description="Helical" evidence="1">
    <location>
        <begin position="12"/>
        <end position="34"/>
    </location>
</feature>
<dbReference type="Pfam" id="PF16137">
    <property type="entry name" value="DUF4845"/>
    <property type="match status" value="1"/>
</dbReference>
<accession>A0A1I4RS64</accession>
<dbReference type="RefSeq" id="WP_090485660.1">
    <property type="nucleotide sequence ID" value="NZ_FOUO01000009.1"/>
</dbReference>
<proteinExistence type="predicted"/>
<keyword evidence="3" id="KW-1185">Reference proteome</keyword>
<evidence type="ECO:0000313" key="2">
    <source>
        <dbReference type="EMBL" id="SFM55051.1"/>
    </source>
</evidence>
<evidence type="ECO:0000313" key="3">
    <source>
        <dbReference type="Proteomes" id="UP000199556"/>
    </source>
</evidence>
<evidence type="ECO:0008006" key="4">
    <source>
        <dbReference type="Google" id="ProtNLM"/>
    </source>
</evidence>
<dbReference type="STRING" id="195064.SAMN05421721_10961"/>
<dbReference type="OrthoDB" id="5734946at2"/>
<keyword evidence="1" id="KW-0472">Membrane</keyword>
<keyword evidence="1" id="KW-1133">Transmembrane helix</keyword>
<organism evidence="2 3">
    <name type="scientific">Ectothiorhodospira mobilis</name>
    <dbReference type="NCBI Taxonomy" id="195064"/>
    <lineage>
        <taxon>Bacteria</taxon>
        <taxon>Pseudomonadati</taxon>
        <taxon>Pseudomonadota</taxon>
        <taxon>Gammaproteobacteria</taxon>
        <taxon>Chromatiales</taxon>
        <taxon>Ectothiorhodospiraceae</taxon>
        <taxon>Ectothiorhodospira</taxon>
    </lineage>
</organism>
<gene>
    <name evidence="2" type="ORF">SAMN05421721_10961</name>
</gene>